<dbReference type="AlphaFoldDB" id="A0A3S2UCK8"/>
<keyword evidence="1" id="KW-0472">Membrane</keyword>
<evidence type="ECO:0000313" key="3">
    <source>
        <dbReference type="Proteomes" id="UP000288024"/>
    </source>
</evidence>
<name>A0A3S2UCK8_9BACI</name>
<feature type="transmembrane region" description="Helical" evidence="1">
    <location>
        <begin position="20"/>
        <end position="46"/>
    </location>
</feature>
<keyword evidence="3" id="KW-1185">Reference proteome</keyword>
<feature type="transmembrane region" description="Helical" evidence="1">
    <location>
        <begin position="91"/>
        <end position="118"/>
    </location>
</feature>
<evidence type="ECO:0000256" key="1">
    <source>
        <dbReference type="SAM" id="Phobius"/>
    </source>
</evidence>
<keyword evidence="1" id="KW-0812">Transmembrane</keyword>
<accession>A0A3S2UCK8</accession>
<evidence type="ECO:0000313" key="2">
    <source>
        <dbReference type="EMBL" id="RVT57175.1"/>
    </source>
</evidence>
<feature type="transmembrane region" description="Helical" evidence="1">
    <location>
        <begin position="52"/>
        <end position="70"/>
    </location>
</feature>
<protein>
    <recommendedName>
        <fullName evidence="4">DUF3278 domain-containing protein</fullName>
    </recommendedName>
</protein>
<keyword evidence="1" id="KW-1133">Transmembrane helix</keyword>
<dbReference type="EMBL" id="RZTZ01000019">
    <property type="protein sequence ID" value="RVT57175.1"/>
    <property type="molecule type" value="Genomic_DNA"/>
</dbReference>
<organism evidence="2 3">
    <name type="scientific">Niallia taxi</name>
    <dbReference type="NCBI Taxonomy" id="2499688"/>
    <lineage>
        <taxon>Bacteria</taxon>
        <taxon>Bacillati</taxon>
        <taxon>Bacillota</taxon>
        <taxon>Bacilli</taxon>
        <taxon>Bacillales</taxon>
        <taxon>Bacillaceae</taxon>
        <taxon>Niallia</taxon>
    </lineage>
</organism>
<gene>
    <name evidence="2" type="ORF">EM808_25620</name>
</gene>
<evidence type="ECO:0008006" key="4">
    <source>
        <dbReference type="Google" id="ProtNLM"/>
    </source>
</evidence>
<sequence>MKSWITYFLPDDEYKEKQILVFITEAAILQIFSIILMLTLTVFLDFFKAETILLISCVIFLLYVTARYILSGIEYSDITSEKAFKKERKAILIKTSVFVSFSLIILGIITIFNVSVLFANDDDWIAFIGLLISASILMFGVNYISLKRSYRKNKELL</sequence>
<proteinExistence type="predicted"/>
<comment type="caution">
    <text evidence="2">The sequence shown here is derived from an EMBL/GenBank/DDBJ whole genome shotgun (WGS) entry which is preliminary data.</text>
</comment>
<feature type="transmembrane region" description="Helical" evidence="1">
    <location>
        <begin position="124"/>
        <end position="144"/>
    </location>
</feature>
<reference evidence="2 3" key="1">
    <citation type="submission" date="2019-01" db="EMBL/GenBank/DDBJ databases">
        <title>Bacillus sp. M5HDSG1-1, whole genome shotgun sequence.</title>
        <authorList>
            <person name="Tuo L."/>
        </authorList>
    </citation>
    <scope>NUCLEOTIDE SEQUENCE [LARGE SCALE GENOMIC DNA]</scope>
    <source>
        <strain evidence="2 3">M5HDSG1-1</strain>
    </source>
</reference>
<dbReference type="RefSeq" id="WP_127742221.1">
    <property type="nucleotide sequence ID" value="NZ_CP196002.1"/>
</dbReference>
<dbReference type="GeneID" id="87617605"/>
<dbReference type="Proteomes" id="UP000288024">
    <property type="component" value="Unassembled WGS sequence"/>
</dbReference>